<proteinExistence type="predicted"/>
<sequence length="75" mass="8367">MATLHNSAFTEPMLNDSDIEHGKISYEKYCAECHGFKLQGTAHGSSLSDENFFKNLGQNEKKLYQVTISTMPPGK</sequence>
<evidence type="ECO:0008006" key="2">
    <source>
        <dbReference type="Google" id="ProtNLM"/>
    </source>
</evidence>
<accession>A0A382S7I9</accession>
<reference evidence="1" key="1">
    <citation type="submission" date="2018-05" db="EMBL/GenBank/DDBJ databases">
        <authorList>
            <person name="Lanie J.A."/>
            <person name="Ng W.-L."/>
            <person name="Kazmierczak K.M."/>
            <person name="Andrzejewski T.M."/>
            <person name="Davidsen T.M."/>
            <person name="Wayne K.J."/>
            <person name="Tettelin H."/>
            <person name="Glass J.I."/>
            <person name="Rusch D."/>
            <person name="Podicherti R."/>
            <person name="Tsui H.-C.T."/>
            <person name="Winkler M.E."/>
        </authorList>
    </citation>
    <scope>NUCLEOTIDE SEQUENCE</scope>
</reference>
<gene>
    <name evidence="1" type="ORF">METZ01_LOCUS358738</name>
</gene>
<dbReference type="EMBL" id="UINC01127032">
    <property type="protein sequence ID" value="SVD05884.1"/>
    <property type="molecule type" value="Genomic_DNA"/>
</dbReference>
<feature type="non-terminal residue" evidence="1">
    <location>
        <position position="75"/>
    </location>
</feature>
<evidence type="ECO:0000313" key="1">
    <source>
        <dbReference type="EMBL" id="SVD05884.1"/>
    </source>
</evidence>
<dbReference type="GO" id="GO:0020037">
    <property type="term" value="F:heme binding"/>
    <property type="evidence" value="ECO:0007669"/>
    <property type="project" value="InterPro"/>
</dbReference>
<dbReference type="Gene3D" id="1.10.760.10">
    <property type="entry name" value="Cytochrome c-like domain"/>
    <property type="match status" value="1"/>
</dbReference>
<dbReference type="InterPro" id="IPR036909">
    <property type="entry name" value="Cyt_c-like_dom_sf"/>
</dbReference>
<dbReference type="SUPFAM" id="SSF46626">
    <property type="entry name" value="Cytochrome c"/>
    <property type="match status" value="1"/>
</dbReference>
<name>A0A382S7I9_9ZZZZ</name>
<organism evidence="1">
    <name type="scientific">marine metagenome</name>
    <dbReference type="NCBI Taxonomy" id="408172"/>
    <lineage>
        <taxon>unclassified sequences</taxon>
        <taxon>metagenomes</taxon>
        <taxon>ecological metagenomes</taxon>
    </lineage>
</organism>
<protein>
    <recommendedName>
        <fullName evidence="2">Cytochrome c domain-containing protein</fullName>
    </recommendedName>
</protein>
<dbReference type="GO" id="GO:0009055">
    <property type="term" value="F:electron transfer activity"/>
    <property type="evidence" value="ECO:0007669"/>
    <property type="project" value="InterPro"/>
</dbReference>
<dbReference type="AlphaFoldDB" id="A0A382S7I9"/>